<protein>
    <submittedName>
        <fullName evidence="2">Sterol carrier family protein</fullName>
    </submittedName>
</protein>
<sequence>MTWLALAAGTTSWQEAVEARTVSASGTRADLAELLPLWPTAGAGGRSADGQRLS</sequence>
<accession>A0ABW3BEU0</accession>
<dbReference type="Pfam" id="PF17844">
    <property type="entry name" value="SCP_3"/>
    <property type="match status" value="1"/>
</dbReference>
<dbReference type="Proteomes" id="UP001596956">
    <property type="component" value="Unassembled WGS sequence"/>
</dbReference>
<reference evidence="3" key="1">
    <citation type="journal article" date="2019" name="Int. J. Syst. Evol. Microbiol.">
        <title>The Global Catalogue of Microorganisms (GCM) 10K type strain sequencing project: providing services to taxonomists for standard genome sequencing and annotation.</title>
        <authorList>
            <consortium name="The Broad Institute Genomics Platform"/>
            <consortium name="The Broad Institute Genome Sequencing Center for Infectious Disease"/>
            <person name="Wu L."/>
            <person name="Ma J."/>
        </authorList>
    </citation>
    <scope>NUCLEOTIDE SEQUENCE [LARGE SCALE GENOMIC DNA]</scope>
    <source>
        <strain evidence="3">CCUG 63369</strain>
    </source>
</reference>
<gene>
    <name evidence="2" type="ORF">ACFQZU_10940</name>
</gene>
<evidence type="ECO:0000313" key="3">
    <source>
        <dbReference type="Proteomes" id="UP001596956"/>
    </source>
</evidence>
<dbReference type="EMBL" id="JBHTHR010000306">
    <property type="protein sequence ID" value="MFD0801828.1"/>
    <property type="molecule type" value="Genomic_DNA"/>
</dbReference>
<feature type="domain" description="Bacterial SCP orthologue" evidence="1">
    <location>
        <begin position="2"/>
        <end position="37"/>
    </location>
</feature>
<proteinExistence type="predicted"/>
<keyword evidence="3" id="KW-1185">Reference proteome</keyword>
<organism evidence="2 3">
    <name type="scientific">Streptomonospora algeriensis</name>
    <dbReference type="NCBI Taxonomy" id="995084"/>
    <lineage>
        <taxon>Bacteria</taxon>
        <taxon>Bacillati</taxon>
        <taxon>Actinomycetota</taxon>
        <taxon>Actinomycetes</taxon>
        <taxon>Streptosporangiales</taxon>
        <taxon>Nocardiopsidaceae</taxon>
        <taxon>Streptomonospora</taxon>
    </lineage>
</organism>
<dbReference type="Gene3D" id="3.30.1050.40">
    <property type="match status" value="1"/>
</dbReference>
<evidence type="ECO:0000259" key="1">
    <source>
        <dbReference type="Pfam" id="PF17844"/>
    </source>
</evidence>
<evidence type="ECO:0000313" key="2">
    <source>
        <dbReference type="EMBL" id="MFD0801828.1"/>
    </source>
</evidence>
<dbReference type="InterPro" id="IPR041629">
    <property type="entry name" value="SCP_3"/>
</dbReference>
<name>A0ABW3BEU0_9ACTN</name>
<comment type="caution">
    <text evidence="2">The sequence shown here is derived from an EMBL/GenBank/DDBJ whole genome shotgun (WGS) entry which is preliminary data.</text>
</comment>